<dbReference type="Proteomes" id="UP001597502">
    <property type="component" value="Unassembled WGS sequence"/>
</dbReference>
<feature type="domain" description="N-acetyltransferase" evidence="1">
    <location>
        <begin position="3"/>
        <end position="143"/>
    </location>
</feature>
<organism evidence="2 3">
    <name type="scientific">Lentibacillus juripiscarius</name>
    <dbReference type="NCBI Taxonomy" id="257446"/>
    <lineage>
        <taxon>Bacteria</taxon>
        <taxon>Bacillati</taxon>
        <taxon>Bacillota</taxon>
        <taxon>Bacilli</taxon>
        <taxon>Bacillales</taxon>
        <taxon>Bacillaceae</taxon>
        <taxon>Lentibacillus</taxon>
    </lineage>
</organism>
<gene>
    <name evidence="2" type="ORF">ACFSUO_02115</name>
</gene>
<protein>
    <submittedName>
        <fullName evidence="2">GNAT family N-acetyltransferase</fullName>
    </submittedName>
</protein>
<dbReference type="InterPro" id="IPR000182">
    <property type="entry name" value="GNAT_dom"/>
</dbReference>
<reference evidence="3" key="1">
    <citation type="journal article" date="2019" name="Int. J. Syst. Evol. Microbiol.">
        <title>The Global Catalogue of Microorganisms (GCM) 10K type strain sequencing project: providing services to taxonomists for standard genome sequencing and annotation.</title>
        <authorList>
            <consortium name="The Broad Institute Genomics Platform"/>
            <consortium name="The Broad Institute Genome Sequencing Center for Infectious Disease"/>
            <person name="Wu L."/>
            <person name="Ma J."/>
        </authorList>
    </citation>
    <scope>NUCLEOTIDE SEQUENCE [LARGE SCALE GENOMIC DNA]</scope>
    <source>
        <strain evidence="3">TISTR 1535</strain>
    </source>
</reference>
<evidence type="ECO:0000313" key="3">
    <source>
        <dbReference type="Proteomes" id="UP001597502"/>
    </source>
</evidence>
<sequence>MTETIRILDKYDYPLLEAMHTGLEEDYVKRVFDRLVTGDNRLYGLFYNGRMVSMAGFSIYKERYAMLGRLRSDRRYNGNGFSTALLEYIMHEAFQLNGIEWVGANTEEHNLPARRILKKIGLTPYTALHTAVTKDASMLQSGARPWKRVTELSRKKEFVHKHYVQPGAIFPYECYYPFPASEALFQEQDLKEWSFYENEAKNRFLITKPDQKKHHYLHAIYPWSDITEQNGLWETVEDDYREFSRQTDGDTYIWMDLTKEEADSLPSNHPFDLPSPWILYGTAKAAWLEARRVMHNRIAFVDSQDDFI</sequence>
<evidence type="ECO:0000313" key="2">
    <source>
        <dbReference type="EMBL" id="MFD2759784.1"/>
    </source>
</evidence>
<dbReference type="InterPro" id="IPR016181">
    <property type="entry name" value="Acyl_CoA_acyltransferase"/>
</dbReference>
<dbReference type="SUPFAM" id="SSF55729">
    <property type="entry name" value="Acyl-CoA N-acyltransferases (Nat)"/>
    <property type="match status" value="1"/>
</dbReference>
<dbReference type="Pfam" id="PF00583">
    <property type="entry name" value="Acetyltransf_1"/>
    <property type="match status" value="1"/>
</dbReference>
<proteinExistence type="predicted"/>
<comment type="caution">
    <text evidence="2">The sequence shown here is derived from an EMBL/GenBank/DDBJ whole genome shotgun (WGS) entry which is preliminary data.</text>
</comment>
<dbReference type="EMBL" id="JBHUNA010000003">
    <property type="protein sequence ID" value="MFD2759784.1"/>
    <property type="molecule type" value="Genomic_DNA"/>
</dbReference>
<name>A0ABW5V5A1_9BACI</name>
<dbReference type="Gene3D" id="3.40.630.30">
    <property type="match status" value="1"/>
</dbReference>
<keyword evidence="3" id="KW-1185">Reference proteome</keyword>
<dbReference type="RefSeq" id="WP_382390598.1">
    <property type="nucleotide sequence ID" value="NZ_JBHUNA010000003.1"/>
</dbReference>
<accession>A0ABW5V5A1</accession>
<evidence type="ECO:0000259" key="1">
    <source>
        <dbReference type="PROSITE" id="PS51186"/>
    </source>
</evidence>
<dbReference type="PROSITE" id="PS51186">
    <property type="entry name" value="GNAT"/>
    <property type="match status" value="1"/>
</dbReference>